<evidence type="ECO:0000256" key="3">
    <source>
        <dbReference type="ARBA" id="ARBA00022692"/>
    </source>
</evidence>
<feature type="transmembrane region" description="Helical" evidence="6">
    <location>
        <begin position="155"/>
        <end position="176"/>
    </location>
</feature>
<dbReference type="InterPro" id="IPR015414">
    <property type="entry name" value="TMEM64"/>
</dbReference>
<reference evidence="8 9" key="1">
    <citation type="submission" date="2024-04" db="EMBL/GenBank/DDBJ databases">
        <title>Human intestinal bacterial collection.</title>
        <authorList>
            <person name="Pauvert C."/>
            <person name="Hitch T.C.A."/>
            <person name="Clavel T."/>
        </authorList>
    </citation>
    <scope>NUCLEOTIDE SEQUENCE [LARGE SCALE GENOMIC DNA]</scope>
    <source>
        <strain evidence="8 9">CLA-SR-H026</strain>
    </source>
</reference>
<evidence type="ECO:0000256" key="1">
    <source>
        <dbReference type="ARBA" id="ARBA00004651"/>
    </source>
</evidence>
<feature type="transmembrane region" description="Helical" evidence="6">
    <location>
        <begin position="32"/>
        <end position="51"/>
    </location>
</feature>
<dbReference type="Pfam" id="PF09335">
    <property type="entry name" value="VTT_dom"/>
    <property type="match status" value="1"/>
</dbReference>
<dbReference type="PANTHER" id="PTHR12677">
    <property type="entry name" value="GOLGI APPARATUS MEMBRANE PROTEIN TVP38-RELATED"/>
    <property type="match status" value="1"/>
</dbReference>
<keyword evidence="5 6" id="KW-0472">Membrane</keyword>
<dbReference type="Proteomes" id="UP001481872">
    <property type="component" value="Unassembled WGS sequence"/>
</dbReference>
<dbReference type="PANTHER" id="PTHR12677:SF59">
    <property type="entry name" value="GOLGI APPARATUS MEMBRANE PROTEIN TVP38-RELATED"/>
    <property type="match status" value="1"/>
</dbReference>
<evidence type="ECO:0000259" key="7">
    <source>
        <dbReference type="Pfam" id="PF09335"/>
    </source>
</evidence>
<evidence type="ECO:0000256" key="2">
    <source>
        <dbReference type="ARBA" id="ARBA00022475"/>
    </source>
</evidence>
<feature type="transmembrane region" description="Helical" evidence="6">
    <location>
        <begin position="216"/>
        <end position="237"/>
    </location>
</feature>
<gene>
    <name evidence="8" type="ORF">AAA081_03030</name>
</gene>
<keyword evidence="9" id="KW-1185">Reference proteome</keyword>
<evidence type="ECO:0000313" key="9">
    <source>
        <dbReference type="Proteomes" id="UP001481872"/>
    </source>
</evidence>
<feature type="transmembrane region" description="Helical" evidence="6">
    <location>
        <begin position="71"/>
        <end position="94"/>
    </location>
</feature>
<evidence type="ECO:0000256" key="4">
    <source>
        <dbReference type="ARBA" id="ARBA00022989"/>
    </source>
</evidence>
<evidence type="ECO:0000256" key="5">
    <source>
        <dbReference type="ARBA" id="ARBA00023136"/>
    </source>
</evidence>
<comment type="similarity">
    <text evidence="6">Belongs to the TVP38/TMEM64 family.</text>
</comment>
<feature type="domain" description="VTT" evidence="7">
    <location>
        <begin position="89"/>
        <end position="206"/>
    </location>
</feature>
<proteinExistence type="inferred from homology"/>
<sequence length="248" mass="27005">MALFKKFEKKTQKGAENNEADTSVMKAQFRKVQIVAVISFAIALIAIFLSVKEHVTIESLTAGVEGNSARAAGFLWLLFAIKSLSVVIPLPSLYLASGLLFQPVKAVCISYVGLGITLTIPYILGRWAGGEGIDYITANYPKIEKVLEFQKKNEFFANFIVRLIGWFPCDILSFYFGASKTPYITYLTASLIGCSIGVVTNTLLGDVILNPLSKPFILLMLIKIAISAAAIAAVYFLNKGKSDGKSED</sequence>
<feature type="transmembrane region" description="Helical" evidence="6">
    <location>
        <begin position="183"/>
        <end position="204"/>
    </location>
</feature>
<comment type="caution">
    <text evidence="8">The sequence shown here is derived from an EMBL/GenBank/DDBJ whole genome shotgun (WGS) entry which is preliminary data.</text>
</comment>
<keyword evidence="2 6" id="KW-1003">Cell membrane</keyword>
<organism evidence="8 9">
    <name type="scientific">Aedoeadaptatus acetigenes</name>
    <dbReference type="NCBI Taxonomy" id="2981723"/>
    <lineage>
        <taxon>Bacteria</taxon>
        <taxon>Bacillati</taxon>
        <taxon>Bacillota</taxon>
        <taxon>Tissierellia</taxon>
        <taxon>Tissierellales</taxon>
        <taxon>Peptoniphilaceae</taxon>
        <taxon>Aedoeadaptatus</taxon>
    </lineage>
</organism>
<dbReference type="InterPro" id="IPR032816">
    <property type="entry name" value="VTT_dom"/>
</dbReference>
<dbReference type="EMBL" id="JBBNPS010000005">
    <property type="protein sequence ID" value="MEQ3353276.1"/>
    <property type="molecule type" value="Genomic_DNA"/>
</dbReference>
<name>A0ABV1J720_9FIRM</name>
<evidence type="ECO:0000256" key="6">
    <source>
        <dbReference type="RuleBase" id="RU366058"/>
    </source>
</evidence>
<evidence type="ECO:0000313" key="8">
    <source>
        <dbReference type="EMBL" id="MEQ3353276.1"/>
    </source>
</evidence>
<protein>
    <recommendedName>
        <fullName evidence="6">TVP38/TMEM64 family membrane protein</fullName>
    </recommendedName>
</protein>
<feature type="transmembrane region" description="Helical" evidence="6">
    <location>
        <begin position="106"/>
        <end position="124"/>
    </location>
</feature>
<comment type="subcellular location">
    <subcellularLocation>
        <location evidence="1 6">Cell membrane</location>
        <topology evidence="1 6">Multi-pass membrane protein</topology>
    </subcellularLocation>
</comment>
<dbReference type="RefSeq" id="WP_349053644.1">
    <property type="nucleotide sequence ID" value="NZ_JBBNPS010000005.1"/>
</dbReference>
<accession>A0ABV1J720</accession>
<keyword evidence="4 6" id="KW-1133">Transmembrane helix</keyword>
<keyword evidence="3 6" id="KW-0812">Transmembrane</keyword>